<protein>
    <submittedName>
        <fullName evidence="8">Amino acid transporter transmembrane domain-containing protein</fullName>
    </submittedName>
</protein>
<dbReference type="AlphaFoldDB" id="A0A914QYS2"/>
<keyword evidence="4 5" id="KW-0472">Membrane</keyword>
<evidence type="ECO:0000256" key="2">
    <source>
        <dbReference type="ARBA" id="ARBA00022692"/>
    </source>
</evidence>
<feature type="transmembrane region" description="Helical" evidence="5">
    <location>
        <begin position="12"/>
        <end position="35"/>
    </location>
</feature>
<proteinExistence type="predicted"/>
<dbReference type="Proteomes" id="UP000887578">
    <property type="component" value="Unplaced"/>
</dbReference>
<dbReference type="PANTHER" id="PTHR22950">
    <property type="entry name" value="AMINO ACID TRANSPORTER"/>
    <property type="match status" value="1"/>
</dbReference>
<reference evidence="8" key="1">
    <citation type="submission" date="2022-11" db="UniProtKB">
        <authorList>
            <consortium name="WormBaseParasite"/>
        </authorList>
    </citation>
    <scope>IDENTIFICATION</scope>
</reference>
<keyword evidence="2 5" id="KW-0812">Transmembrane</keyword>
<feature type="transmembrane region" description="Helical" evidence="5">
    <location>
        <begin position="137"/>
        <end position="159"/>
    </location>
</feature>
<evidence type="ECO:0000256" key="3">
    <source>
        <dbReference type="ARBA" id="ARBA00022989"/>
    </source>
</evidence>
<evidence type="ECO:0000313" key="7">
    <source>
        <dbReference type="Proteomes" id="UP000887578"/>
    </source>
</evidence>
<organism evidence="7 8">
    <name type="scientific">Panagrolaimus davidi</name>
    <dbReference type="NCBI Taxonomy" id="227884"/>
    <lineage>
        <taxon>Eukaryota</taxon>
        <taxon>Metazoa</taxon>
        <taxon>Ecdysozoa</taxon>
        <taxon>Nematoda</taxon>
        <taxon>Chromadorea</taxon>
        <taxon>Rhabditida</taxon>
        <taxon>Tylenchina</taxon>
        <taxon>Panagrolaimomorpha</taxon>
        <taxon>Panagrolaimoidea</taxon>
        <taxon>Panagrolaimidae</taxon>
        <taxon>Panagrolaimus</taxon>
    </lineage>
</organism>
<dbReference type="WBParaSite" id="PDA_v2.g4217.t1">
    <property type="protein sequence ID" value="PDA_v2.g4217.t1"/>
    <property type="gene ID" value="PDA_v2.g4217"/>
</dbReference>
<dbReference type="GO" id="GO:0005774">
    <property type="term" value="C:vacuolar membrane"/>
    <property type="evidence" value="ECO:0007669"/>
    <property type="project" value="TreeGrafter"/>
</dbReference>
<keyword evidence="3 5" id="KW-1133">Transmembrane helix</keyword>
<sequence>MLSLPLAFKYSGLWLGIFLLIIMCVVSTYCCRQLVYSAHYISRIKGQDRIDYANVMRGAVEVGPAWIRDYGYAAKQVVNVNVFIAQLGFCCVYFVFMADNLQDFFAENANIYIAKSVWMVILLIPILAFCSIRKLSVLAPFAFAANMIYLVAVGIVIYFCLTHLQPTSNVVKFGRIRDLPLFFGTVMFAFEGVCVIMPVENRMEKPQFFISWNGVLNSSCLVVLAVFAVTGFYGYLAVGDAVKDTITLNLPDQP</sequence>
<dbReference type="InterPro" id="IPR013057">
    <property type="entry name" value="AA_transpt_TM"/>
</dbReference>
<evidence type="ECO:0000313" key="8">
    <source>
        <dbReference type="WBParaSite" id="PDA_v2.g4217.t1"/>
    </source>
</evidence>
<feature type="transmembrane region" description="Helical" evidence="5">
    <location>
        <begin position="77"/>
        <end position="97"/>
    </location>
</feature>
<dbReference type="Pfam" id="PF01490">
    <property type="entry name" value="Aa_trans"/>
    <property type="match status" value="1"/>
</dbReference>
<evidence type="ECO:0000256" key="4">
    <source>
        <dbReference type="ARBA" id="ARBA00023136"/>
    </source>
</evidence>
<comment type="subcellular location">
    <subcellularLocation>
        <location evidence="1">Membrane</location>
        <topology evidence="1">Multi-pass membrane protein</topology>
    </subcellularLocation>
</comment>
<name>A0A914QYS2_9BILA</name>
<feature type="transmembrane region" description="Helical" evidence="5">
    <location>
        <begin position="220"/>
        <end position="238"/>
    </location>
</feature>
<feature type="transmembrane region" description="Helical" evidence="5">
    <location>
        <begin position="179"/>
        <end position="199"/>
    </location>
</feature>
<evidence type="ECO:0000256" key="5">
    <source>
        <dbReference type="SAM" id="Phobius"/>
    </source>
</evidence>
<feature type="transmembrane region" description="Helical" evidence="5">
    <location>
        <begin position="109"/>
        <end position="130"/>
    </location>
</feature>
<evidence type="ECO:0000259" key="6">
    <source>
        <dbReference type="Pfam" id="PF01490"/>
    </source>
</evidence>
<accession>A0A914QYS2</accession>
<evidence type="ECO:0000256" key="1">
    <source>
        <dbReference type="ARBA" id="ARBA00004141"/>
    </source>
</evidence>
<keyword evidence="7" id="KW-1185">Reference proteome</keyword>
<feature type="domain" description="Amino acid transporter transmembrane" evidence="6">
    <location>
        <begin position="1"/>
        <end position="253"/>
    </location>
</feature>
<dbReference type="PANTHER" id="PTHR22950:SF349">
    <property type="entry name" value="AMINO ACID TRANSPORTER TRANSMEMBRANE DOMAIN-CONTAINING PROTEIN"/>
    <property type="match status" value="1"/>
</dbReference>
<dbReference type="GO" id="GO:0015179">
    <property type="term" value="F:L-amino acid transmembrane transporter activity"/>
    <property type="evidence" value="ECO:0007669"/>
    <property type="project" value="TreeGrafter"/>
</dbReference>